<dbReference type="VEuPathDB" id="FungiDB:PADG_00146"/>
<reference evidence="3 4" key="1">
    <citation type="submission" date="2016-06" db="EMBL/GenBank/DDBJ databases">
        <authorList>
            <person name="Kjaerup R.B."/>
            <person name="Dalgaard T.S."/>
            <person name="Juul-Madsen H.R."/>
        </authorList>
    </citation>
    <scope>NUCLEOTIDE SEQUENCE [LARGE SCALE GENOMIC DNA]</scope>
    <source>
        <strain evidence="3 4">Pb300</strain>
    </source>
</reference>
<dbReference type="AlphaFoldDB" id="A0A1D2JEN8"/>
<feature type="chain" id="PRO_5008902414" evidence="2">
    <location>
        <begin position="22"/>
        <end position="226"/>
    </location>
</feature>
<evidence type="ECO:0000256" key="1">
    <source>
        <dbReference type="SAM" id="MobiDB-lite"/>
    </source>
</evidence>
<evidence type="ECO:0000313" key="3">
    <source>
        <dbReference type="EMBL" id="ODH28851.1"/>
    </source>
</evidence>
<gene>
    <name evidence="3" type="ORF">ACO22_03871</name>
</gene>
<dbReference type="InterPro" id="IPR045564">
    <property type="entry name" value="DUF5910"/>
</dbReference>
<dbReference type="OMA" id="YDDWHEN"/>
<dbReference type="VEuPathDB" id="FungiDB:PABG_03680"/>
<accession>A0A1D2JEN8</accession>
<protein>
    <submittedName>
        <fullName evidence="3">Uncharacterized protein</fullName>
    </submittedName>
</protein>
<proteinExistence type="predicted"/>
<evidence type="ECO:0000256" key="2">
    <source>
        <dbReference type="SAM" id="SignalP"/>
    </source>
</evidence>
<feature type="compositionally biased region" description="Basic and acidic residues" evidence="1">
    <location>
        <begin position="72"/>
        <end position="81"/>
    </location>
</feature>
<organism evidence="3 4">
    <name type="scientific">Paracoccidioides brasiliensis</name>
    <dbReference type="NCBI Taxonomy" id="121759"/>
    <lineage>
        <taxon>Eukaryota</taxon>
        <taxon>Fungi</taxon>
        <taxon>Dikarya</taxon>
        <taxon>Ascomycota</taxon>
        <taxon>Pezizomycotina</taxon>
        <taxon>Eurotiomycetes</taxon>
        <taxon>Eurotiomycetidae</taxon>
        <taxon>Onygenales</taxon>
        <taxon>Ajellomycetaceae</taxon>
        <taxon>Paracoccidioides</taxon>
    </lineage>
</organism>
<feature type="signal peptide" evidence="2">
    <location>
        <begin position="1"/>
        <end position="21"/>
    </location>
</feature>
<sequence length="226" mass="26096">MLFPYAKSLTLALAFISATSAIPVENQEPENQRLETRAKKKLSGKMIIGYMTVSKSIARDYNKHGTITWDEKRDRKSDDRQQTGPGIYTTPVRGQQEGGKNSWYCVIKADRAAMERVSKIWVPRENKKEHLQSLIGYNPTLWWRSEDTLHSYITWMEDSWDSGKTLRMSIVYKHPEQVQMSIPENLVNAKNGHMGFTALCVTDQENLPNEKVNYDDWHENIQGSRT</sequence>
<feature type="region of interest" description="Disordered" evidence="1">
    <location>
        <begin position="72"/>
        <end position="97"/>
    </location>
</feature>
<dbReference type="Proteomes" id="UP000242814">
    <property type="component" value="Unassembled WGS sequence"/>
</dbReference>
<dbReference type="EMBL" id="LZYO01000141">
    <property type="protein sequence ID" value="ODH28851.1"/>
    <property type="molecule type" value="Genomic_DNA"/>
</dbReference>
<dbReference type="Pfam" id="PF19287">
    <property type="entry name" value="DUF5910"/>
    <property type="match status" value="1"/>
</dbReference>
<keyword evidence="2" id="KW-0732">Signal</keyword>
<comment type="caution">
    <text evidence="3">The sequence shown here is derived from an EMBL/GenBank/DDBJ whole genome shotgun (WGS) entry which is preliminary data.</text>
</comment>
<evidence type="ECO:0000313" key="4">
    <source>
        <dbReference type="Proteomes" id="UP000242814"/>
    </source>
</evidence>
<name>A0A1D2JEN8_PARBR</name>